<name>A0A379X005_SALET</name>
<protein>
    <submittedName>
        <fullName evidence="1">Fructokinase</fullName>
        <ecNumber evidence="1">2.7.1.4</ecNumber>
    </submittedName>
</protein>
<keyword evidence="1" id="KW-0808">Transferase</keyword>
<dbReference type="EMBL" id="UGXT01000002">
    <property type="protein sequence ID" value="SUH39218.1"/>
    <property type="molecule type" value="Genomic_DNA"/>
</dbReference>
<dbReference type="GO" id="GO:0008865">
    <property type="term" value="F:fructokinase activity"/>
    <property type="evidence" value="ECO:0007669"/>
    <property type="project" value="UniProtKB-EC"/>
</dbReference>
<sequence length="113" mass="12829">MARRRGRKTVFAVIIGTGCRRGRSAKMAGAHRRQRYGSEWGHNPLPWMDDDELRYREEIPCYCGKQGCIETFISRTGFATDYQRLSGNALKGDEIIRLVRRAGRRGGTGVKPL</sequence>
<dbReference type="PROSITE" id="PS51257">
    <property type="entry name" value="PROKAR_LIPOPROTEIN"/>
    <property type="match status" value="1"/>
</dbReference>
<dbReference type="EC" id="2.7.1.4" evidence="1"/>
<dbReference type="Gene3D" id="3.30.420.40">
    <property type="match status" value="1"/>
</dbReference>
<dbReference type="AlphaFoldDB" id="A0A379X005"/>
<dbReference type="SUPFAM" id="SSF53067">
    <property type="entry name" value="Actin-like ATPase domain"/>
    <property type="match status" value="1"/>
</dbReference>
<dbReference type="InterPro" id="IPR000600">
    <property type="entry name" value="ROK"/>
</dbReference>
<accession>A0A379X005</accession>
<reference evidence="1 2" key="1">
    <citation type="submission" date="2018-06" db="EMBL/GenBank/DDBJ databases">
        <authorList>
            <consortium name="Pathogen Informatics"/>
            <person name="Doyle S."/>
        </authorList>
    </citation>
    <scope>NUCLEOTIDE SEQUENCE [LARGE SCALE GENOMIC DNA]</scope>
    <source>
        <strain evidence="1 2">NCTC8261</strain>
    </source>
</reference>
<dbReference type="Proteomes" id="UP000254712">
    <property type="component" value="Unassembled WGS sequence"/>
</dbReference>
<keyword evidence="1" id="KW-0418">Kinase</keyword>
<dbReference type="InterPro" id="IPR043129">
    <property type="entry name" value="ATPase_NBD"/>
</dbReference>
<evidence type="ECO:0000313" key="2">
    <source>
        <dbReference type="Proteomes" id="UP000254712"/>
    </source>
</evidence>
<proteinExistence type="predicted"/>
<dbReference type="Pfam" id="PF00480">
    <property type="entry name" value="ROK"/>
    <property type="match status" value="1"/>
</dbReference>
<organism evidence="1 2">
    <name type="scientific">Salmonella enterica I</name>
    <dbReference type="NCBI Taxonomy" id="59201"/>
    <lineage>
        <taxon>Bacteria</taxon>
        <taxon>Pseudomonadati</taxon>
        <taxon>Pseudomonadota</taxon>
        <taxon>Gammaproteobacteria</taxon>
        <taxon>Enterobacterales</taxon>
        <taxon>Enterobacteriaceae</taxon>
        <taxon>Salmonella</taxon>
    </lineage>
</organism>
<evidence type="ECO:0000313" key="1">
    <source>
        <dbReference type="EMBL" id="SUH39218.1"/>
    </source>
</evidence>
<gene>
    <name evidence="1" type="primary">mak_2</name>
    <name evidence="1" type="ORF">NCTC8261_05570</name>
</gene>